<dbReference type="CDD" id="cd00063">
    <property type="entry name" value="FN3"/>
    <property type="match status" value="1"/>
</dbReference>
<evidence type="ECO:0000313" key="2">
    <source>
        <dbReference type="EMBL" id="CAB4883230.1"/>
    </source>
</evidence>
<dbReference type="AlphaFoldDB" id="A0A6J7EPR1"/>
<evidence type="ECO:0000259" key="1">
    <source>
        <dbReference type="PROSITE" id="PS50853"/>
    </source>
</evidence>
<feature type="domain" description="Fibronectin type-III" evidence="1">
    <location>
        <begin position="149"/>
        <end position="249"/>
    </location>
</feature>
<accession>A0A6J7EPR1</accession>
<reference evidence="2" key="1">
    <citation type="submission" date="2020-05" db="EMBL/GenBank/DDBJ databases">
        <authorList>
            <person name="Chiriac C."/>
            <person name="Salcher M."/>
            <person name="Ghai R."/>
            <person name="Kavagutti S V."/>
        </authorList>
    </citation>
    <scope>NUCLEOTIDE SEQUENCE</scope>
</reference>
<dbReference type="InterPro" id="IPR036116">
    <property type="entry name" value="FN3_sf"/>
</dbReference>
<dbReference type="EMBL" id="CAFBLS010000208">
    <property type="protein sequence ID" value="CAB4883230.1"/>
    <property type="molecule type" value="Genomic_DNA"/>
</dbReference>
<proteinExistence type="predicted"/>
<dbReference type="SUPFAM" id="SSF49265">
    <property type="entry name" value="Fibronectin type III"/>
    <property type="match status" value="1"/>
</dbReference>
<name>A0A6J7EPR1_9ZZZZ</name>
<protein>
    <submittedName>
        <fullName evidence="2">Unannotated protein</fullName>
    </submittedName>
</protein>
<dbReference type="PROSITE" id="PS50853">
    <property type="entry name" value="FN3"/>
    <property type="match status" value="1"/>
</dbReference>
<dbReference type="PANTHER" id="PTHR47135">
    <property type="entry name" value="FIBRONECTIN TYPE III DOMAIN-CONTAINING PROTEIN 7"/>
    <property type="match status" value="1"/>
</dbReference>
<dbReference type="InterPro" id="IPR013783">
    <property type="entry name" value="Ig-like_fold"/>
</dbReference>
<dbReference type="Gene3D" id="2.60.40.10">
    <property type="entry name" value="Immunoglobulins"/>
    <property type="match status" value="2"/>
</dbReference>
<dbReference type="Pfam" id="PF00041">
    <property type="entry name" value="fn3"/>
    <property type="match status" value="1"/>
</dbReference>
<sequence>MLGRRTVHPRRIPSAVTGLVAASAMMVVVAPVPAWAHVPTAERPAAAARDLGLPAAPTDVTVWRGRSEATISWVASPASADAYPVTGFLATAASQGIPGPTCAAAATATSCVISGITGSFTFTVQAIGDGGPGPASQWTDLEITDQLAPPTPASATALVGRKPGQVIVSWKPSKLSVGQSATTTYWVTAHPSGTGAGGDVHACLANAPSVSCTASGLQSGTTYRFEVVASSTSGSSAARTTRPLRIAPFGITGTVQAVFCSGSELEKSPVRLVRPSRVILDCDVSGPQYGDALIRFIDQITWSTWTTSKATGTGTLHWPTPIPCQPGVPASNCGVTTGGYPVTISLRNPQRLSGSKKYTFTTVDLRPTGTGPGLCETSCSYVPPARAYQE</sequence>
<organism evidence="2">
    <name type="scientific">freshwater metagenome</name>
    <dbReference type="NCBI Taxonomy" id="449393"/>
    <lineage>
        <taxon>unclassified sequences</taxon>
        <taxon>metagenomes</taxon>
        <taxon>ecological metagenomes</taxon>
    </lineage>
</organism>
<dbReference type="SMART" id="SM00060">
    <property type="entry name" value="FN3"/>
    <property type="match status" value="2"/>
</dbReference>
<dbReference type="InterPro" id="IPR003961">
    <property type="entry name" value="FN3_dom"/>
</dbReference>
<dbReference type="PANTHER" id="PTHR47135:SF3">
    <property type="entry name" value="FIBRONECTIN TYPE-III DOMAIN-CONTAINING PROTEIN"/>
    <property type="match status" value="1"/>
</dbReference>
<gene>
    <name evidence="2" type="ORF">UFOPK3402_01501</name>
</gene>